<dbReference type="EMBL" id="CM024803">
    <property type="protein sequence ID" value="KAG8010393.1"/>
    <property type="molecule type" value="Genomic_DNA"/>
</dbReference>
<accession>A0ACB7F8Z4</accession>
<reference evidence="1" key="1">
    <citation type="submission" date="2020-04" db="EMBL/GenBank/DDBJ databases">
        <title>A chromosome-scale assembly and high-density genetic map of the yellow drum (Nibea albiflora) genome.</title>
        <authorList>
            <person name="Xu D."/>
            <person name="Zhang W."/>
            <person name="Chen R."/>
            <person name="Tan P."/>
            <person name="Wang L."/>
            <person name="Song H."/>
            <person name="Tian L."/>
            <person name="Zhu Q."/>
            <person name="Wang B."/>
        </authorList>
    </citation>
    <scope>NUCLEOTIDE SEQUENCE</scope>
    <source>
        <strain evidence="1">ZJHYS-2018</strain>
    </source>
</reference>
<sequence length="82" mass="9347">YLQEALCRIICTLTNKNEELQNFLETVDNTLTGLQEESCKVMSDLDAELELLSSTLEEKGAELRCIIKEEKLRKEAELQVNA</sequence>
<evidence type="ECO:0000313" key="2">
    <source>
        <dbReference type="Proteomes" id="UP000805704"/>
    </source>
</evidence>
<proteinExistence type="predicted"/>
<organism evidence="1 2">
    <name type="scientific">Nibea albiflora</name>
    <name type="common">Yellow drum</name>
    <name type="synonym">Corvina albiflora</name>
    <dbReference type="NCBI Taxonomy" id="240163"/>
    <lineage>
        <taxon>Eukaryota</taxon>
        <taxon>Metazoa</taxon>
        <taxon>Chordata</taxon>
        <taxon>Craniata</taxon>
        <taxon>Vertebrata</taxon>
        <taxon>Euteleostomi</taxon>
        <taxon>Actinopterygii</taxon>
        <taxon>Neopterygii</taxon>
        <taxon>Teleostei</taxon>
        <taxon>Neoteleostei</taxon>
        <taxon>Acanthomorphata</taxon>
        <taxon>Eupercaria</taxon>
        <taxon>Sciaenidae</taxon>
        <taxon>Nibea</taxon>
    </lineage>
</organism>
<name>A0ACB7F8Z4_NIBAL</name>
<gene>
    <name evidence="1" type="primary">FSD1L</name>
    <name evidence="1" type="ORF">GBF38_009379</name>
</gene>
<keyword evidence="2" id="KW-1185">Reference proteome</keyword>
<protein>
    <submittedName>
        <fullName evidence="1">FSD1-like protein</fullName>
    </submittedName>
</protein>
<evidence type="ECO:0000313" key="1">
    <source>
        <dbReference type="EMBL" id="KAG8010393.1"/>
    </source>
</evidence>
<comment type="caution">
    <text evidence="1">The sequence shown here is derived from an EMBL/GenBank/DDBJ whole genome shotgun (WGS) entry which is preliminary data.</text>
</comment>
<feature type="non-terminal residue" evidence="1">
    <location>
        <position position="1"/>
    </location>
</feature>
<dbReference type="Proteomes" id="UP000805704">
    <property type="component" value="Chromosome 15"/>
</dbReference>
<feature type="non-terminal residue" evidence="1">
    <location>
        <position position="82"/>
    </location>
</feature>